<name>A0A0H5BEN1_BLAVI</name>
<dbReference type="PANTHER" id="PTHR42774">
    <property type="entry name" value="PHOSPHOTRANSFERASE SYSTEM TRANSPORT PROTEIN"/>
    <property type="match status" value="1"/>
</dbReference>
<dbReference type="OrthoDB" id="9795789at2"/>
<reference evidence="2" key="1">
    <citation type="journal article" date="2015" name="Genome Announc.">
        <title>Complete Genome Sequence of the Bacteriochlorophyll b-Producing Photosynthetic Bacterium Blastochloris viridis.</title>
        <authorList>
            <person name="Tsukatani Y."/>
            <person name="Hirose Y."/>
            <person name="Harada J."/>
            <person name="Misawa N."/>
            <person name="Mori K."/>
            <person name="Inoue K."/>
            <person name="Tamiaki H."/>
        </authorList>
    </citation>
    <scope>NUCLEOTIDE SEQUENCE [LARGE SCALE GENOMIC DNA]</scope>
    <source>
        <strain evidence="2">DSM 133</strain>
    </source>
</reference>
<proteinExistence type="predicted"/>
<dbReference type="EMBL" id="LN907867">
    <property type="protein sequence ID" value="CUU43173.1"/>
    <property type="molecule type" value="Genomic_DNA"/>
</dbReference>
<protein>
    <submittedName>
        <fullName evidence="2">Putative sugar kinase</fullName>
    </submittedName>
    <submittedName>
        <fullName evidence="3">Ribokinase</fullName>
    </submittedName>
</protein>
<dbReference type="RefSeq" id="WP_055038103.1">
    <property type="nucleotide sequence ID" value="NZ_AP014854.2"/>
</dbReference>
<evidence type="ECO:0000313" key="3">
    <source>
        <dbReference type="EMBL" id="CUU43173.1"/>
    </source>
</evidence>
<keyword evidence="4" id="KW-1185">Reference proteome</keyword>
<dbReference type="STRING" id="1079.BVIR_2746"/>
<dbReference type="InterPro" id="IPR011611">
    <property type="entry name" value="PfkB_dom"/>
</dbReference>
<dbReference type="CDD" id="cd01945">
    <property type="entry name" value="ribokinase_group_B"/>
    <property type="match status" value="1"/>
</dbReference>
<evidence type="ECO:0000259" key="1">
    <source>
        <dbReference type="Pfam" id="PF00294"/>
    </source>
</evidence>
<dbReference type="InterPro" id="IPR029056">
    <property type="entry name" value="Ribokinase-like"/>
</dbReference>
<dbReference type="InterPro" id="IPR052562">
    <property type="entry name" value="Ketohexokinase-related"/>
</dbReference>
<dbReference type="GO" id="GO:0016301">
    <property type="term" value="F:kinase activity"/>
    <property type="evidence" value="ECO:0007669"/>
    <property type="project" value="UniProtKB-KW"/>
</dbReference>
<keyword evidence="3" id="KW-0418">Kinase</keyword>
<sequence length="305" mass="33537">MDALFIGHTYIDVTLLSEVMPTGDQKDVADDYAVSFGGNSVTAGFCCTRLGIPADILCTLSDDWLGHMFLDMAHKYGVTVHGRRVQHASLSFVIPKDGKRAILRARDDTYLERFPALKLDGCRALHLDGHQADAALHYAKVCRKLGILTSLDGGNLRPNLEELIGYIDVAVVAEALCAQMSMTPEEMLAYLKRRGVRIAGVTMGEHGMLWFDEAGKVQTLPALMVPMDKVIDTSGAGDIFHGTYIYSYLAYPTARWEEHFIRARAASANAVQRLGNESKLPTEADILHMRALYEDDLAAFVTAAQ</sequence>
<gene>
    <name evidence="2" type="ORF">BV133_1946</name>
    <name evidence="3" type="ORF">BVIRIDIS_21900</name>
</gene>
<reference evidence="4" key="3">
    <citation type="journal article" date="2016" name="Genome Announc.">
        <title>Revised genome sequence of the purple photosynthetic bacterium Blastochloris viridis.</title>
        <authorList>
            <person name="Liu L.N."/>
            <person name="Faulkner M."/>
            <person name="Liu X."/>
            <person name="Huang F."/>
            <person name="Darby A.C."/>
            <person name="Hall N."/>
        </authorList>
    </citation>
    <scope>NUCLEOTIDE SEQUENCE [LARGE SCALE GENOMIC DNA]</scope>
    <source>
        <strain evidence="4">ATCC 19567 / DSM 133 / F</strain>
    </source>
</reference>
<dbReference type="PATRIC" id="fig|1079.6.peg.2882"/>
<dbReference type="PANTHER" id="PTHR42774:SF3">
    <property type="entry name" value="KETOHEXOKINASE"/>
    <property type="match status" value="1"/>
</dbReference>
<evidence type="ECO:0000313" key="2">
    <source>
        <dbReference type="EMBL" id="BAR99539.1"/>
    </source>
</evidence>
<dbReference type="Gene3D" id="3.40.1190.20">
    <property type="match status" value="1"/>
</dbReference>
<dbReference type="EMBL" id="AP014854">
    <property type="protein sequence ID" value="BAR99539.1"/>
    <property type="molecule type" value="Genomic_DNA"/>
</dbReference>
<accession>A0A0H5BEN1</accession>
<feature type="domain" description="Carbohydrate kinase PfkB" evidence="1">
    <location>
        <begin position="4"/>
        <end position="282"/>
    </location>
</feature>
<dbReference type="Proteomes" id="UP000065734">
    <property type="component" value="Chromosome I"/>
</dbReference>
<reference evidence="3" key="2">
    <citation type="submission" date="2015-11" db="EMBL/GenBank/DDBJ databases">
        <authorList>
            <person name="Zhang Y."/>
            <person name="Guo Z."/>
        </authorList>
    </citation>
    <scope>NUCLEOTIDE SEQUENCE</scope>
    <source>
        <strain evidence="3">1</strain>
    </source>
</reference>
<dbReference type="SUPFAM" id="SSF53613">
    <property type="entry name" value="Ribokinase-like"/>
    <property type="match status" value="1"/>
</dbReference>
<dbReference type="AlphaFoldDB" id="A0A0H5BEN1"/>
<evidence type="ECO:0000313" key="4">
    <source>
        <dbReference type="Proteomes" id="UP000065734"/>
    </source>
</evidence>
<keyword evidence="3" id="KW-0808">Transferase</keyword>
<dbReference type="KEGG" id="bvr:BVIR_2746"/>
<dbReference type="Pfam" id="PF00294">
    <property type="entry name" value="PfkB"/>
    <property type="match status" value="1"/>
</dbReference>
<organism evidence="3 4">
    <name type="scientific">Blastochloris viridis</name>
    <name type="common">Rhodopseudomonas viridis</name>
    <dbReference type="NCBI Taxonomy" id="1079"/>
    <lineage>
        <taxon>Bacteria</taxon>
        <taxon>Pseudomonadati</taxon>
        <taxon>Pseudomonadota</taxon>
        <taxon>Alphaproteobacteria</taxon>
        <taxon>Hyphomicrobiales</taxon>
        <taxon>Blastochloridaceae</taxon>
        <taxon>Blastochloris</taxon>
    </lineage>
</organism>